<organism evidence="1">
    <name type="scientific">marine sediment metagenome</name>
    <dbReference type="NCBI Taxonomy" id="412755"/>
    <lineage>
        <taxon>unclassified sequences</taxon>
        <taxon>metagenomes</taxon>
        <taxon>ecological metagenomes</taxon>
    </lineage>
</organism>
<protein>
    <submittedName>
        <fullName evidence="1">Uncharacterized protein</fullName>
    </submittedName>
</protein>
<accession>A0A0F9EJ15</accession>
<reference evidence="1" key="1">
    <citation type="journal article" date="2015" name="Nature">
        <title>Complex archaea that bridge the gap between prokaryotes and eukaryotes.</title>
        <authorList>
            <person name="Spang A."/>
            <person name="Saw J.H."/>
            <person name="Jorgensen S.L."/>
            <person name="Zaremba-Niedzwiedzka K."/>
            <person name="Martijn J."/>
            <person name="Lind A.E."/>
            <person name="van Eijk R."/>
            <person name="Schleper C."/>
            <person name="Guy L."/>
            <person name="Ettema T.J."/>
        </authorList>
    </citation>
    <scope>NUCLEOTIDE SEQUENCE</scope>
</reference>
<evidence type="ECO:0000313" key="1">
    <source>
        <dbReference type="EMBL" id="KKL66266.1"/>
    </source>
</evidence>
<gene>
    <name evidence="1" type="ORF">LCGC14_2146700</name>
</gene>
<comment type="caution">
    <text evidence="1">The sequence shown here is derived from an EMBL/GenBank/DDBJ whole genome shotgun (WGS) entry which is preliminary data.</text>
</comment>
<proteinExistence type="predicted"/>
<name>A0A0F9EJ15_9ZZZZ</name>
<dbReference type="EMBL" id="LAZR01027262">
    <property type="protein sequence ID" value="KKL66266.1"/>
    <property type="molecule type" value="Genomic_DNA"/>
</dbReference>
<sequence length="58" mass="6195">MPISDMFYDLVFMIDCPAEPPQPKPVLSLSKGSLTPSGACAKLRSILGTTVAIDEGER</sequence>
<dbReference type="AlphaFoldDB" id="A0A0F9EJ15"/>